<dbReference type="PROSITE" id="PS51386">
    <property type="entry name" value="RINT1_TIP20"/>
    <property type="match status" value="1"/>
</dbReference>
<comment type="caution">
    <text evidence="2">The sequence shown here is derived from an EMBL/GenBank/DDBJ whole genome shotgun (WGS) entry which is preliminary data.</text>
</comment>
<name>A0AAD5RWB5_9PEZI</name>
<dbReference type="PANTHER" id="PTHR13520">
    <property type="entry name" value="RAD50-INTERACTING PROTEIN 1 RINT-1"/>
    <property type="match status" value="1"/>
</dbReference>
<dbReference type="Proteomes" id="UP001201980">
    <property type="component" value="Unassembled WGS sequence"/>
</dbReference>
<dbReference type="GO" id="GO:0006890">
    <property type="term" value="P:retrograde vesicle-mediated transport, Golgi to endoplasmic reticulum"/>
    <property type="evidence" value="ECO:0007669"/>
    <property type="project" value="InterPro"/>
</dbReference>
<evidence type="ECO:0000256" key="1">
    <source>
        <dbReference type="SAM" id="Coils"/>
    </source>
</evidence>
<evidence type="ECO:0000313" key="2">
    <source>
        <dbReference type="EMBL" id="KAJ2904561.1"/>
    </source>
</evidence>
<reference evidence="2" key="1">
    <citation type="submission" date="2022-07" db="EMBL/GenBank/DDBJ databases">
        <title>Draft genome sequence of Zalerion maritima ATCC 34329, a (micro)plastics degrading marine fungus.</title>
        <authorList>
            <person name="Paco A."/>
            <person name="Goncalves M.F.M."/>
            <person name="Rocha-Santos T.A.P."/>
            <person name="Alves A."/>
        </authorList>
    </citation>
    <scope>NUCLEOTIDE SEQUENCE</scope>
    <source>
        <strain evidence="2">ATCC 34329</strain>
    </source>
</reference>
<evidence type="ECO:0008006" key="4">
    <source>
        <dbReference type="Google" id="ProtNLM"/>
    </source>
</evidence>
<gene>
    <name evidence="2" type="ORF">MKZ38_007760</name>
</gene>
<evidence type="ECO:0000313" key="3">
    <source>
        <dbReference type="Proteomes" id="UP001201980"/>
    </source>
</evidence>
<dbReference type="GO" id="GO:0006888">
    <property type="term" value="P:endoplasmic reticulum to Golgi vesicle-mediated transport"/>
    <property type="evidence" value="ECO:0007669"/>
    <property type="project" value="InterPro"/>
</dbReference>
<keyword evidence="3" id="KW-1185">Reference proteome</keyword>
<sequence length="800" mass="89301">MAATAYLPESDIRLEDYLDDKLQSTTDLETRNLSSLLETVESQRHALQTQLDQATRVLEKARSSSEDKQSVLLARIDEFQGLQRSIDLRRAIVAESDAPDVAVQRLSGPLSQLRRVDLAKRYVQLLQDVETWRGEALQHLPDSPKDALEPYSRIKRLAGRLSELQDAADGAGVHLVGYVRGVAEMLWDEMKRTMTSEMEGMLKDRKWPNIEPETVMDDEWIACFGKMIDLQAPEILYGHFSGPGAVTVIRLLPMAVMTKVFIQEFRFHFLSDRPTSKPEALAACFRWFTSLVVKWEDFLRLNLSPLLATKFLDTAAEGKLVYVDPVSAFISCILPAMAEKVLGIADMAVLQGRAQFLSSLIADVIAFDDKIRRRFHYDGGDTEIGWAGLTSSILDKHFDTWFDAEKSFALERFDGIMSNTEARGIDYEFGPRGKTKPTHGVVRIMDLLRNVTETYRGLRKFEHKLQFLVDMQNAVLENFDDALRGSLEAYQSLTSAVGRTLHGVSKEQLAALEGIGAFESLCKVLGSAEYVVRTLEGWGMDEFFIGLWNDLQLRVSQLDTHSNPNLTPTLNYSRIKAVTSASLGTTGGDGDDTAEDSTIFDAPMAGYGNSRRKAEDLLVGALVESDRAAFKSYASKTQWTTLGDDAVDAQSLPLTADLSPALEMLKRNMEYTAKALSTSTYRRVWRQSLSKLSDLLWNQVLFHHNFTTLGAKQLTRDLAALTTLVALHIPADHFAVVREGVSLLSLPLEAAEDELNLKDAYDRIFSGNAEAREALGELGLLRLTPTNARNILQRRVEAGE</sequence>
<dbReference type="Gene3D" id="1.20.58.670">
    <property type="entry name" value="Dsl1p vesicle tethering complex, Tip20p subunit, domain D"/>
    <property type="match status" value="1"/>
</dbReference>
<keyword evidence="1" id="KW-0175">Coiled coil</keyword>
<dbReference type="AlphaFoldDB" id="A0AAD5RWB5"/>
<dbReference type="EMBL" id="JAKWBI020000050">
    <property type="protein sequence ID" value="KAJ2904561.1"/>
    <property type="molecule type" value="Genomic_DNA"/>
</dbReference>
<proteinExistence type="predicted"/>
<organism evidence="2 3">
    <name type="scientific">Zalerion maritima</name>
    <dbReference type="NCBI Taxonomy" id="339359"/>
    <lineage>
        <taxon>Eukaryota</taxon>
        <taxon>Fungi</taxon>
        <taxon>Dikarya</taxon>
        <taxon>Ascomycota</taxon>
        <taxon>Pezizomycotina</taxon>
        <taxon>Sordariomycetes</taxon>
        <taxon>Lulworthiomycetidae</taxon>
        <taxon>Lulworthiales</taxon>
        <taxon>Lulworthiaceae</taxon>
        <taxon>Zalerion</taxon>
    </lineage>
</organism>
<dbReference type="GO" id="GO:0060628">
    <property type="term" value="P:regulation of ER to Golgi vesicle-mediated transport"/>
    <property type="evidence" value="ECO:0007669"/>
    <property type="project" value="TreeGrafter"/>
</dbReference>
<dbReference type="InterPro" id="IPR007528">
    <property type="entry name" value="RINT1_Tip20"/>
</dbReference>
<dbReference type="GO" id="GO:0070939">
    <property type="term" value="C:Dsl1/NZR complex"/>
    <property type="evidence" value="ECO:0007669"/>
    <property type="project" value="InterPro"/>
</dbReference>
<dbReference type="PANTHER" id="PTHR13520:SF0">
    <property type="entry name" value="RAD50-INTERACTING PROTEIN 1"/>
    <property type="match status" value="1"/>
</dbReference>
<protein>
    <recommendedName>
        <fullName evidence="4">RAD50-interacting protein 1</fullName>
    </recommendedName>
</protein>
<accession>A0AAD5RWB5</accession>
<dbReference type="InterPro" id="IPR042044">
    <property type="entry name" value="EXOC6PINT-1/Sec15/Tip20_C_dom2"/>
</dbReference>
<dbReference type="Pfam" id="PF04437">
    <property type="entry name" value="RINT1_TIP1"/>
    <property type="match status" value="1"/>
</dbReference>
<feature type="coiled-coil region" evidence="1">
    <location>
        <begin position="37"/>
        <end position="64"/>
    </location>
</feature>